<dbReference type="EMBL" id="QBIY01005348">
    <property type="protein sequence ID" value="RXN37876.1"/>
    <property type="molecule type" value="Genomic_DNA"/>
</dbReference>
<protein>
    <submittedName>
        <fullName evidence="1">G2 M phase-specific E3 ubiquitin-ligase-like protein</fullName>
    </submittedName>
</protein>
<accession>A0A498MN27</accession>
<dbReference type="SUPFAM" id="SSF56204">
    <property type="entry name" value="Hect, E3 ligase catalytic domain"/>
    <property type="match status" value="1"/>
</dbReference>
<dbReference type="InterPro" id="IPR035983">
    <property type="entry name" value="Hect_E3_ubiquitin_ligase"/>
</dbReference>
<dbReference type="Gene3D" id="3.30.2410.10">
    <property type="entry name" value="Hect, E3 ligase catalytic domain"/>
    <property type="match status" value="1"/>
</dbReference>
<sequence>MLFTRLMNDLESANPTLDDIADIDLYEKIKKIGQSVNLNTKCSNKRVAEETVVPFWRDYLEDAEGSDKLRKTLAFAAGADAIQPIGFSPRPSIEFLHQDAPSTAKLLPIANSCIIALLLPSTQESVEFDLGNT</sequence>
<keyword evidence="1" id="KW-0436">Ligase</keyword>
<evidence type="ECO:0000313" key="3">
    <source>
        <dbReference type="Proteomes" id="UP000290572"/>
    </source>
</evidence>
<dbReference type="EMBL" id="QBIY01012624">
    <property type="protein sequence ID" value="RXN21012.1"/>
    <property type="molecule type" value="Genomic_DNA"/>
</dbReference>
<evidence type="ECO:0000313" key="1">
    <source>
        <dbReference type="EMBL" id="RXN21012.1"/>
    </source>
</evidence>
<dbReference type="AlphaFoldDB" id="A0A498MN27"/>
<reference evidence="1 3" key="1">
    <citation type="submission" date="2018-03" db="EMBL/GenBank/DDBJ databases">
        <title>Draft genome sequence of Rohu Carp (Labeo rohita).</title>
        <authorList>
            <person name="Das P."/>
            <person name="Kushwaha B."/>
            <person name="Joshi C.G."/>
            <person name="Kumar D."/>
            <person name="Nagpure N.S."/>
            <person name="Sahoo L."/>
            <person name="Das S.P."/>
            <person name="Bit A."/>
            <person name="Patnaik S."/>
            <person name="Meher P.K."/>
            <person name="Jayasankar P."/>
            <person name="Koringa P.G."/>
            <person name="Patel N.V."/>
            <person name="Hinsu A.T."/>
            <person name="Kumar R."/>
            <person name="Pandey M."/>
            <person name="Agarwal S."/>
            <person name="Srivastava S."/>
            <person name="Singh M."/>
            <person name="Iquebal M.A."/>
            <person name="Jaiswal S."/>
            <person name="Angadi U.B."/>
            <person name="Kumar N."/>
            <person name="Raza M."/>
            <person name="Shah T.M."/>
            <person name="Rai A."/>
            <person name="Jena J.K."/>
        </authorList>
    </citation>
    <scope>NUCLEOTIDE SEQUENCE [LARGE SCALE GENOMIC DNA]</scope>
    <source>
        <strain evidence="1">DASCIFA01</strain>
        <tissue evidence="1">Testis</tissue>
    </source>
</reference>
<dbReference type="GO" id="GO:0016874">
    <property type="term" value="F:ligase activity"/>
    <property type="evidence" value="ECO:0007669"/>
    <property type="project" value="UniProtKB-KW"/>
</dbReference>
<dbReference type="STRING" id="84645.A0A498MN27"/>
<dbReference type="GO" id="GO:0004842">
    <property type="term" value="F:ubiquitin-protein transferase activity"/>
    <property type="evidence" value="ECO:0007669"/>
    <property type="project" value="InterPro"/>
</dbReference>
<dbReference type="Proteomes" id="UP000290572">
    <property type="component" value="Unassembled WGS sequence"/>
</dbReference>
<name>A0A498MN27_LABRO</name>
<proteinExistence type="predicted"/>
<keyword evidence="3" id="KW-1185">Reference proteome</keyword>
<evidence type="ECO:0000313" key="2">
    <source>
        <dbReference type="EMBL" id="RXN37876.1"/>
    </source>
</evidence>
<organism evidence="1 3">
    <name type="scientific">Labeo rohita</name>
    <name type="common">Indian major carp</name>
    <name type="synonym">Cyprinus rohita</name>
    <dbReference type="NCBI Taxonomy" id="84645"/>
    <lineage>
        <taxon>Eukaryota</taxon>
        <taxon>Metazoa</taxon>
        <taxon>Chordata</taxon>
        <taxon>Craniata</taxon>
        <taxon>Vertebrata</taxon>
        <taxon>Euteleostomi</taxon>
        <taxon>Actinopterygii</taxon>
        <taxon>Neopterygii</taxon>
        <taxon>Teleostei</taxon>
        <taxon>Ostariophysi</taxon>
        <taxon>Cypriniformes</taxon>
        <taxon>Cyprinidae</taxon>
        <taxon>Labeoninae</taxon>
        <taxon>Labeonini</taxon>
        <taxon>Labeo</taxon>
    </lineage>
</organism>
<gene>
    <name evidence="2" type="ORF">ROHU_001641</name>
    <name evidence="1" type="ORF">ROHU_024514</name>
</gene>
<comment type="caution">
    <text evidence="1">The sequence shown here is derived from an EMBL/GenBank/DDBJ whole genome shotgun (WGS) entry which is preliminary data.</text>
</comment>